<feature type="transmembrane region" description="Helical" evidence="1">
    <location>
        <begin position="43"/>
        <end position="63"/>
    </location>
</feature>
<keyword evidence="1" id="KW-0472">Membrane</keyword>
<dbReference type="EMBL" id="JH711575">
    <property type="protein sequence ID" value="EIW84517.1"/>
    <property type="molecule type" value="Genomic_DNA"/>
</dbReference>
<dbReference type="AlphaFoldDB" id="A0A5M3MZU5"/>
<comment type="caution">
    <text evidence="2">The sequence shown here is derived from an EMBL/GenBank/DDBJ whole genome shotgun (WGS) entry which is preliminary data.</text>
</comment>
<feature type="transmembrane region" description="Helical" evidence="1">
    <location>
        <begin position="75"/>
        <end position="100"/>
    </location>
</feature>
<dbReference type="KEGG" id="cput:CONPUDRAFT_163619"/>
<dbReference type="RefSeq" id="XP_007766195.1">
    <property type="nucleotide sequence ID" value="XM_007768005.1"/>
</dbReference>
<gene>
    <name evidence="2" type="ORF">CONPUDRAFT_163619</name>
</gene>
<dbReference type="Proteomes" id="UP000053558">
    <property type="component" value="Unassembled WGS sequence"/>
</dbReference>
<feature type="transmembrane region" description="Helical" evidence="1">
    <location>
        <begin position="180"/>
        <end position="198"/>
    </location>
</feature>
<feature type="transmembrane region" description="Helical" evidence="1">
    <location>
        <begin position="112"/>
        <end position="133"/>
    </location>
</feature>
<dbReference type="GeneID" id="19204953"/>
<dbReference type="OrthoDB" id="444631at2759"/>
<organism evidence="2 3">
    <name type="scientific">Coniophora puteana (strain RWD-64-598)</name>
    <name type="common">Brown rot fungus</name>
    <dbReference type="NCBI Taxonomy" id="741705"/>
    <lineage>
        <taxon>Eukaryota</taxon>
        <taxon>Fungi</taxon>
        <taxon>Dikarya</taxon>
        <taxon>Basidiomycota</taxon>
        <taxon>Agaricomycotina</taxon>
        <taxon>Agaricomycetes</taxon>
        <taxon>Agaricomycetidae</taxon>
        <taxon>Boletales</taxon>
        <taxon>Coniophorineae</taxon>
        <taxon>Coniophoraceae</taxon>
        <taxon>Coniophora</taxon>
    </lineage>
</organism>
<sequence>MNNLEWTSAQQATCTFFHVLAISTTSFRLSYRLYMRRLWLEDACAALALAGDTICLVLVWVFWPYEEPGPSGPSPLLYIAASLPSDVLWLARMSILFSIIRVTNPKSTQRRIAYATAVSFTVFWLVIFAQRMALCAHSYCVSNKLTGILQIVAALLSDVALIALPIWSFGTSKLSQERKITIIAVYIATIVITAAVIFDSIEAILPQGKLALLSMNLKVAYLSSFA</sequence>
<reference evidence="3" key="1">
    <citation type="journal article" date="2012" name="Science">
        <title>The Paleozoic origin of enzymatic lignin decomposition reconstructed from 31 fungal genomes.</title>
        <authorList>
            <person name="Floudas D."/>
            <person name="Binder M."/>
            <person name="Riley R."/>
            <person name="Barry K."/>
            <person name="Blanchette R.A."/>
            <person name="Henrissat B."/>
            <person name="Martinez A.T."/>
            <person name="Otillar R."/>
            <person name="Spatafora J.W."/>
            <person name="Yadav J.S."/>
            <person name="Aerts A."/>
            <person name="Benoit I."/>
            <person name="Boyd A."/>
            <person name="Carlson A."/>
            <person name="Copeland A."/>
            <person name="Coutinho P.M."/>
            <person name="de Vries R.P."/>
            <person name="Ferreira P."/>
            <person name="Findley K."/>
            <person name="Foster B."/>
            <person name="Gaskell J."/>
            <person name="Glotzer D."/>
            <person name="Gorecki P."/>
            <person name="Heitman J."/>
            <person name="Hesse C."/>
            <person name="Hori C."/>
            <person name="Igarashi K."/>
            <person name="Jurgens J.A."/>
            <person name="Kallen N."/>
            <person name="Kersten P."/>
            <person name="Kohler A."/>
            <person name="Kuees U."/>
            <person name="Kumar T.K.A."/>
            <person name="Kuo A."/>
            <person name="LaButti K."/>
            <person name="Larrondo L.F."/>
            <person name="Lindquist E."/>
            <person name="Ling A."/>
            <person name="Lombard V."/>
            <person name="Lucas S."/>
            <person name="Lundell T."/>
            <person name="Martin R."/>
            <person name="McLaughlin D.J."/>
            <person name="Morgenstern I."/>
            <person name="Morin E."/>
            <person name="Murat C."/>
            <person name="Nagy L.G."/>
            <person name="Nolan M."/>
            <person name="Ohm R.A."/>
            <person name="Patyshakuliyeva A."/>
            <person name="Rokas A."/>
            <person name="Ruiz-Duenas F.J."/>
            <person name="Sabat G."/>
            <person name="Salamov A."/>
            <person name="Samejima M."/>
            <person name="Schmutz J."/>
            <person name="Slot J.C."/>
            <person name="St John F."/>
            <person name="Stenlid J."/>
            <person name="Sun H."/>
            <person name="Sun S."/>
            <person name="Syed K."/>
            <person name="Tsang A."/>
            <person name="Wiebenga A."/>
            <person name="Young D."/>
            <person name="Pisabarro A."/>
            <person name="Eastwood D.C."/>
            <person name="Martin F."/>
            <person name="Cullen D."/>
            <person name="Grigoriev I.V."/>
            <person name="Hibbett D.S."/>
        </authorList>
    </citation>
    <scope>NUCLEOTIDE SEQUENCE [LARGE SCALE GENOMIC DNA]</scope>
    <source>
        <strain evidence="3">RWD-64-598 SS2</strain>
    </source>
</reference>
<accession>A0A5M3MZU5</accession>
<keyword evidence="3" id="KW-1185">Reference proteome</keyword>
<keyword evidence="1" id="KW-1133">Transmembrane helix</keyword>
<keyword evidence="1" id="KW-0812">Transmembrane</keyword>
<evidence type="ECO:0000313" key="3">
    <source>
        <dbReference type="Proteomes" id="UP000053558"/>
    </source>
</evidence>
<evidence type="ECO:0000313" key="2">
    <source>
        <dbReference type="EMBL" id="EIW84517.1"/>
    </source>
</evidence>
<evidence type="ECO:0000256" key="1">
    <source>
        <dbReference type="SAM" id="Phobius"/>
    </source>
</evidence>
<proteinExistence type="predicted"/>
<protein>
    <recommendedName>
        <fullName evidence="4">Integral membrane protein</fullName>
    </recommendedName>
</protein>
<evidence type="ECO:0008006" key="4">
    <source>
        <dbReference type="Google" id="ProtNLM"/>
    </source>
</evidence>
<name>A0A5M3MZU5_CONPW</name>
<feature type="transmembrane region" description="Helical" evidence="1">
    <location>
        <begin position="145"/>
        <end position="168"/>
    </location>
</feature>